<evidence type="ECO:0000256" key="1">
    <source>
        <dbReference type="SAM" id="MobiDB-lite"/>
    </source>
</evidence>
<dbReference type="Gene3D" id="3.30.420.610">
    <property type="entry name" value="LOTUS domain-like"/>
    <property type="match status" value="1"/>
</dbReference>
<dbReference type="PANTHER" id="PTHR35811:SF1">
    <property type="entry name" value="HTH OST-TYPE DOMAIN-CONTAINING PROTEIN"/>
    <property type="match status" value="1"/>
</dbReference>
<reference evidence="3" key="1">
    <citation type="submission" date="2013-08" db="EMBL/GenBank/DDBJ databases">
        <authorList>
            <person name="Mendez C."/>
            <person name="Richter M."/>
            <person name="Ferrer M."/>
            <person name="Sanchez J."/>
        </authorList>
    </citation>
    <scope>NUCLEOTIDE SEQUENCE</scope>
</reference>
<dbReference type="EMBL" id="AUZY01007079">
    <property type="protein sequence ID" value="EQD51607.1"/>
    <property type="molecule type" value="Genomic_DNA"/>
</dbReference>
<evidence type="ECO:0000313" key="3">
    <source>
        <dbReference type="EMBL" id="EQD51607.1"/>
    </source>
</evidence>
<accession>T1A3S6</accession>
<dbReference type="PROSITE" id="PS51644">
    <property type="entry name" value="HTH_OST"/>
    <property type="match status" value="1"/>
</dbReference>
<dbReference type="Pfam" id="PF12872">
    <property type="entry name" value="OST-HTH"/>
    <property type="match status" value="1"/>
</dbReference>
<dbReference type="CDD" id="cd10146">
    <property type="entry name" value="LabA_like_C"/>
    <property type="match status" value="1"/>
</dbReference>
<sequence length="152" mass="16541">SDFTRLATRLRESGMFVVGMGRAQTPAAFRNACHIFVATENLIAEPTGSESTARSPQARAQPDVTPSRRPVTEAFELVDKAFDSVVGDDGSCHLAELGNALLKLDPAFDPRTFGKSKLGDLLESIPGKYELTRPPPKTPGPVFVRRRTTSKR</sequence>
<reference evidence="3" key="2">
    <citation type="journal article" date="2014" name="ISME J.">
        <title>Microbial stratification in low pH oxic and suboxic macroscopic growths along an acid mine drainage.</title>
        <authorList>
            <person name="Mendez-Garcia C."/>
            <person name="Mesa V."/>
            <person name="Sprenger R.R."/>
            <person name="Richter M."/>
            <person name="Diez M.S."/>
            <person name="Solano J."/>
            <person name="Bargiela R."/>
            <person name="Golyshina O.V."/>
            <person name="Manteca A."/>
            <person name="Ramos J.L."/>
            <person name="Gallego J.R."/>
            <person name="Llorente I."/>
            <person name="Martins Dos Santos V.A."/>
            <person name="Jensen O.N."/>
            <person name="Pelaez A.I."/>
            <person name="Sanchez J."/>
            <person name="Ferrer M."/>
        </authorList>
    </citation>
    <scope>NUCLEOTIDE SEQUENCE</scope>
</reference>
<feature type="region of interest" description="Disordered" evidence="1">
    <location>
        <begin position="46"/>
        <end position="70"/>
    </location>
</feature>
<comment type="caution">
    <text evidence="3">The sequence shown here is derived from an EMBL/GenBank/DDBJ whole genome shotgun (WGS) entry which is preliminary data.</text>
</comment>
<organism evidence="3">
    <name type="scientific">mine drainage metagenome</name>
    <dbReference type="NCBI Taxonomy" id="410659"/>
    <lineage>
        <taxon>unclassified sequences</taxon>
        <taxon>metagenomes</taxon>
        <taxon>ecological metagenomes</taxon>
    </lineage>
</organism>
<name>T1A3S6_9ZZZZ</name>
<dbReference type="InterPro" id="IPR041966">
    <property type="entry name" value="LOTUS-like"/>
</dbReference>
<feature type="non-terminal residue" evidence="3">
    <location>
        <position position="1"/>
    </location>
</feature>
<proteinExistence type="predicted"/>
<dbReference type="PANTHER" id="PTHR35811">
    <property type="entry name" value="SLR1870 PROTEIN"/>
    <property type="match status" value="1"/>
</dbReference>
<dbReference type="AlphaFoldDB" id="T1A3S6"/>
<feature type="region of interest" description="Disordered" evidence="1">
    <location>
        <begin position="129"/>
        <end position="152"/>
    </location>
</feature>
<protein>
    <submittedName>
        <fullName evidence="3">Protein containing DUF88</fullName>
    </submittedName>
</protein>
<evidence type="ECO:0000259" key="2">
    <source>
        <dbReference type="PROSITE" id="PS51644"/>
    </source>
</evidence>
<feature type="domain" description="HTH OST-type" evidence="2">
    <location>
        <begin position="70"/>
        <end position="148"/>
    </location>
</feature>
<gene>
    <name evidence="3" type="ORF">B1B_10950</name>
</gene>
<dbReference type="InterPro" id="IPR025605">
    <property type="entry name" value="OST-HTH/LOTUS_dom"/>
</dbReference>